<organism evidence="5 6">
    <name type="scientific">Thalassovita mediterranea</name>
    <dbReference type="NCBI Taxonomy" id="340021"/>
    <lineage>
        <taxon>Bacteria</taxon>
        <taxon>Pseudomonadati</taxon>
        <taxon>Pseudomonadota</taxon>
        <taxon>Alphaproteobacteria</taxon>
        <taxon>Rhodobacterales</taxon>
        <taxon>Roseobacteraceae</taxon>
        <taxon>Thalassovita</taxon>
    </lineage>
</organism>
<accession>A0A0P1GNI3</accession>
<sequence>MRGQDDRFDSFYRLIYETFMQNDEIDQKLLALLGENARMPVAQLARRLDLARTTVQARLERLETNGTISGYTVRLGEATQRPLRATALLSVEPRAGPAVLSRLKALPNVMRVHTTSGRFDMIAEISATTTEELDETLDWIGEAKGVRSSESLIHLSTKIDRST</sequence>
<reference evidence="5 6" key="1">
    <citation type="submission" date="2015-09" db="EMBL/GenBank/DDBJ databases">
        <authorList>
            <consortium name="Swine Surveillance"/>
        </authorList>
    </citation>
    <scope>NUCLEOTIDE SEQUENCE [LARGE SCALE GENOMIC DNA]</scope>
    <source>
        <strain evidence="5 6">CECT 8383</strain>
    </source>
</reference>
<dbReference type="EMBL" id="CYSF01000006">
    <property type="protein sequence ID" value="CUH83967.1"/>
    <property type="molecule type" value="Genomic_DNA"/>
</dbReference>
<dbReference type="Pfam" id="PF13404">
    <property type="entry name" value="HTH_AsnC-type"/>
    <property type="match status" value="1"/>
</dbReference>
<dbReference type="GO" id="GO:0005829">
    <property type="term" value="C:cytosol"/>
    <property type="evidence" value="ECO:0007669"/>
    <property type="project" value="TreeGrafter"/>
</dbReference>
<dbReference type="AlphaFoldDB" id="A0A0P1GNI3"/>
<dbReference type="STRING" id="340021.TM5383_01172"/>
<dbReference type="Gene3D" id="3.30.70.920">
    <property type="match status" value="1"/>
</dbReference>
<dbReference type="SMART" id="SM00344">
    <property type="entry name" value="HTH_ASNC"/>
    <property type="match status" value="1"/>
</dbReference>
<gene>
    <name evidence="5" type="primary">asnC_1</name>
    <name evidence="5" type="ORF">TM5383_01172</name>
</gene>
<dbReference type="PROSITE" id="PS50956">
    <property type="entry name" value="HTH_ASNC_2"/>
    <property type="match status" value="1"/>
</dbReference>
<dbReference type="PANTHER" id="PTHR30154">
    <property type="entry name" value="LEUCINE-RESPONSIVE REGULATORY PROTEIN"/>
    <property type="match status" value="1"/>
</dbReference>
<dbReference type="Gene3D" id="1.10.10.10">
    <property type="entry name" value="Winged helix-like DNA-binding domain superfamily/Winged helix DNA-binding domain"/>
    <property type="match status" value="1"/>
</dbReference>
<evidence type="ECO:0000313" key="6">
    <source>
        <dbReference type="Proteomes" id="UP000051681"/>
    </source>
</evidence>
<evidence type="ECO:0000259" key="4">
    <source>
        <dbReference type="PROSITE" id="PS50956"/>
    </source>
</evidence>
<dbReference type="Proteomes" id="UP000051681">
    <property type="component" value="Unassembled WGS sequence"/>
</dbReference>
<dbReference type="InterPro" id="IPR036388">
    <property type="entry name" value="WH-like_DNA-bd_sf"/>
</dbReference>
<dbReference type="InterPro" id="IPR019888">
    <property type="entry name" value="Tscrpt_reg_AsnC-like"/>
</dbReference>
<evidence type="ECO:0000256" key="1">
    <source>
        <dbReference type="ARBA" id="ARBA00023015"/>
    </source>
</evidence>
<dbReference type="PANTHER" id="PTHR30154:SF53">
    <property type="entry name" value="HTH-TYPE TRANSCRIPTIONAL REGULATOR LRPC"/>
    <property type="match status" value="1"/>
</dbReference>
<dbReference type="PRINTS" id="PR00033">
    <property type="entry name" value="HTHASNC"/>
</dbReference>
<dbReference type="InterPro" id="IPR019887">
    <property type="entry name" value="Tscrpt_reg_AsnC/Lrp_C"/>
</dbReference>
<keyword evidence="1" id="KW-0805">Transcription regulation</keyword>
<dbReference type="InterPro" id="IPR000485">
    <property type="entry name" value="AsnC-type_HTH_dom"/>
</dbReference>
<feature type="domain" description="HTH asnC-type" evidence="4">
    <location>
        <begin position="23"/>
        <end position="89"/>
    </location>
</feature>
<proteinExistence type="predicted"/>
<name>A0A0P1GNI3_9RHOB</name>
<dbReference type="InterPro" id="IPR036390">
    <property type="entry name" value="WH_DNA-bd_sf"/>
</dbReference>
<dbReference type="SUPFAM" id="SSF46785">
    <property type="entry name" value="Winged helix' DNA-binding domain"/>
    <property type="match status" value="1"/>
</dbReference>
<evidence type="ECO:0000256" key="3">
    <source>
        <dbReference type="ARBA" id="ARBA00023163"/>
    </source>
</evidence>
<keyword evidence="3" id="KW-0804">Transcription</keyword>
<keyword evidence="6" id="KW-1185">Reference proteome</keyword>
<dbReference type="InterPro" id="IPR011008">
    <property type="entry name" value="Dimeric_a/b-barrel"/>
</dbReference>
<keyword evidence="2" id="KW-0238">DNA-binding</keyword>
<protein>
    <submittedName>
        <fullName evidence="5">Regulatory protein AsnC</fullName>
    </submittedName>
</protein>
<evidence type="ECO:0000313" key="5">
    <source>
        <dbReference type="EMBL" id="CUH83967.1"/>
    </source>
</evidence>
<dbReference type="GO" id="GO:0043200">
    <property type="term" value="P:response to amino acid"/>
    <property type="evidence" value="ECO:0007669"/>
    <property type="project" value="TreeGrafter"/>
</dbReference>
<dbReference type="SUPFAM" id="SSF54909">
    <property type="entry name" value="Dimeric alpha+beta barrel"/>
    <property type="match status" value="1"/>
</dbReference>
<dbReference type="GO" id="GO:0043565">
    <property type="term" value="F:sequence-specific DNA binding"/>
    <property type="evidence" value="ECO:0007669"/>
    <property type="project" value="InterPro"/>
</dbReference>
<dbReference type="Pfam" id="PF01037">
    <property type="entry name" value="AsnC_trans_reg"/>
    <property type="match status" value="1"/>
</dbReference>
<evidence type="ECO:0000256" key="2">
    <source>
        <dbReference type="ARBA" id="ARBA00023125"/>
    </source>
</evidence>